<keyword evidence="1" id="KW-0812">Transmembrane</keyword>
<name>A0A5J6SKB8_9BACI</name>
<accession>A0A5J6SKB8</accession>
<evidence type="ECO:0000256" key="1">
    <source>
        <dbReference type="SAM" id="Phobius"/>
    </source>
</evidence>
<dbReference type="InterPro" id="IPR024515">
    <property type="entry name" value="DUF3397"/>
</dbReference>
<keyword evidence="1" id="KW-1133">Transmembrane helix</keyword>
<dbReference type="KEGG" id="psyo:PB01_05780"/>
<dbReference type="EMBL" id="CP031223">
    <property type="protein sequence ID" value="QFF98370.1"/>
    <property type="molecule type" value="Genomic_DNA"/>
</dbReference>
<organism evidence="2 3">
    <name type="scientific">Psychrobacillus glaciei</name>
    <dbReference type="NCBI Taxonomy" id="2283160"/>
    <lineage>
        <taxon>Bacteria</taxon>
        <taxon>Bacillati</taxon>
        <taxon>Bacillota</taxon>
        <taxon>Bacilli</taxon>
        <taxon>Bacillales</taxon>
        <taxon>Bacillaceae</taxon>
        <taxon>Psychrobacillus</taxon>
    </lineage>
</organism>
<feature type="transmembrane region" description="Helical" evidence="1">
    <location>
        <begin position="6"/>
        <end position="25"/>
    </location>
</feature>
<dbReference type="Proteomes" id="UP000325517">
    <property type="component" value="Chromosome"/>
</dbReference>
<reference evidence="2 3" key="1">
    <citation type="submission" date="2018-07" db="EMBL/GenBank/DDBJ databases">
        <title>Complete genome sequence of Psychrobacillus sp. PB01, isolated from iceberg, and comparative genome analysis of Psychrobacillus strains.</title>
        <authorList>
            <person name="Lee P.C."/>
        </authorList>
    </citation>
    <scope>NUCLEOTIDE SEQUENCE [LARGE SCALE GENOMIC DNA]</scope>
    <source>
        <strain evidence="2 3">PB01</strain>
    </source>
</reference>
<evidence type="ECO:0000313" key="2">
    <source>
        <dbReference type="EMBL" id="QFF98370.1"/>
    </source>
</evidence>
<evidence type="ECO:0000313" key="3">
    <source>
        <dbReference type="Proteomes" id="UP000325517"/>
    </source>
</evidence>
<gene>
    <name evidence="2" type="ORF">PB01_05780</name>
</gene>
<keyword evidence="1" id="KW-0472">Membrane</keyword>
<feature type="transmembrane region" description="Helical" evidence="1">
    <location>
        <begin position="102"/>
        <end position="127"/>
    </location>
</feature>
<protein>
    <submittedName>
        <fullName evidence="2">DUF3397 family protein</fullName>
    </submittedName>
</protein>
<proteinExistence type="predicted"/>
<dbReference type="Pfam" id="PF11877">
    <property type="entry name" value="DUF3397"/>
    <property type="match status" value="1"/>
</dbReference>
<dbReference type="OrthoDB" id="2353183at2"/>
<sequence>MIAIINILTFFLLFPVLLFILTFIVSKYLFHKGKKSFGFAADATTFLLFFSVSNAFSIIFSKSVFLLLIVASLLIATIFTYLDWRKQKEIEVIPLLRKIWRLLFLLLSVAYAFIWLIGVIQYVLYYIS</sequence>
<feature type="transmembrane region" description="Helical" evidence="1">
    <location>
        <begin position="37"/>
        <end position="58"/>
    </location>
</feature>
<keyword evidence="3" id="KW-1185">Reference proteome</keyword>
<feature type="transmembrane region" description="Helical" evidence="1">
    <location>
        <begin position="64"/>
        <end position="82"/>
    </location>
</feature>
<dbReference type="AlphaFoldDB" id="A0A5J6SKB8"/>